<gene>
    <name evidence="2" type="ORF">MFIFM68171_00150</name>
</gene>
<sequence>MEKGGRQWGKEFLDDGFSTLKTISSRTLSYTISQDYTKDRKVQTRRLCVLGYGHRNKCGKRSCNHNAEDGAGGIGFKRRRLRSDMQQESPYETDEDGSRCRSRNNYYDSHSETSSSAMHSRFKSWNECKAFLRAEIPRPVRAAIIQWPESYFKMECKVRLSGIFREERAKTVCELDRILVAMKKSYFDDYEQLWFENLEYLLAPDDYICKPTPVQPDGLVKVKLLGSDIE</sequence>
<dbReference type="Proteomes" id="UP001628179">
    <property type="component" value="Unassembled WGS sequence"/>
</dbReference>
<evidence type="ECO:0000313" key="2">
    <source>
        <dbReference type="EMBL" id="GAB1309940.1"/>
    </source>
</evidence>
<dbReference type="RefSeq" id="XP_070911673.1">
    <property type="nucleotide sequence ID" value="XM_071055572.1"/>
</dbReference>
<reference evidence="2 3" key="1">
    <citation type="submission" date="2024-09" db="EMBL/GenBank/DDBJ databases">
        <title>Itraconazole resistance in Madurella fahalii resulting from another homologue of gene encoding cytochrome P450 14-alpha sterol demethylase (CYP51).</title>
        <authorList>
            <person name="Yoshioka I."/>
            <person name="Fahal A.H."/>
            <person name="Kaneko S."/>
            <person name="Yaguchi T."/>
        </authorList>
    </citation>
    <scope>NUCLEOTIDE SEQUENCE [LARGE SCALE GENOMIC DNA]</scope>
    <source>
        <strain evidence="2 3">IFM 68171</strain>
    </source>
</reference>
<comment type="caution">
    <text evidence="2">The sequence shown here is derived from an EMBL/GenBank/DDBJ whole genome shotgun (WGS) entry which is preliminary data.</text>
</comment>
<accession>A0ABQ0FWR8</accession>
<organism evidence="2 3">
    <name type="scientific">Madurella fahalii</name>
    <dbReference type="NCBI Taxonomy" id="1157608"/>
    <lineage>
        <taxon>Eukaryota</taxon>
        <taxon>Fungi</taxon>
        <taxon>Dikarya</taxon>
        <taxon>Ascomycota</taxon>
        <taxon>Pezizomycotina</taxon>
        <taxon>Sordariomycetes</taxon>
        <taxon>Sordariomycetidae</taxon>
        <taxon>Sordariales</taxon>
        <taxon>Sordariales incertae sedis</taxon>
        <taxon>Madurella</taxon>
    </lineage>
</organism>
<keyword evidence="3" id="KW-1185">Reference proteome</keyword>
<proteinExistence type="predicted"/>
<dbReference type="EMBL" id="BAAFSV010000001">
    <property type="protein sequence ID" value="GAB1309940.1"/>
    <property type="molecule type" value="Genomic_DNA"/>
</dbReference>
<feature type="region of interest" description="Disordered" evidence="1">
    <location>
        <begin position="74"/>
        <end position="104"/>
    </location>
</feature>
<evidence type="ECO:0000256" key="1">
    <source>
        <dbReference type="SAM" id="MobiDB-lite"/>
    </source>
</evidence>
<name>A0ABQ0FWR8_9PEZI</name>
<protein>
    <submittedName>
        <fullName evidence="2">Uncharacterized protein</fullName>
    </submittedName>
</protein>
<dbReference type="GeneID" id="98170895"/>
<evidence type="ECO:0000313" key="3">
    <source>
        <dbReference type="Proteomes" id="UP001628179"/>
    </source>
</evidence>